<dbReference type="RefSeq" id="WP_160628439.1">
    <property type="nucleotide sequence ID" value="NZ_CP047593.1"/>
</dbReference>
<feature type="signal peptide" evidence="1">
    <location>
        <begin position="1"/>
        <end position="21"/>
    </location>
</feature>
<dbReference type="Proteomes" id="UP000464954">
    <property type="component" value="Chromosome"/>
</dbReference>
<dbReference type="AlphaFoldDB" id="A0A6P1M354"/>
<name>A0A6P1M354_9BACT</name>
<accession>A0A6P1M354</accession>
<gene>
    <name evidence="2" type="ORF">GT409_07335</name>
</gene>
<keyword evidence="1" id="KW-0732">Signal</keyword>
<protein>
    <submittedName>
        <fullName evidence="2">Uncharacterized protein</fullName>
    </submittedName>
</protein>
<proteinExistence type="predicted"/>
<keyword evidence="3" id="KW-1185">Reference proteome</keyword>
<dbReference type="KEGG" id="taer:GT409_07335"/>
<dbReference type="PROSITE" id="PS51257">
    <property type="entry name" value="PROKAR_LIPOPROTEIN"/>
    <property type="match status" value="1"/>
</dbReference>
<feature type="chain" id="PRO_5027027545" evidence="1">
    <location>
        <begin position="22"/>
        <end position="114"/>
    </location>
</feature>
<sequence>MKLFVKFAVLAVILSTIFGCATSDGEKFEVRLRPPEEFNPYFLKYKELPGQKVLVVAVDPGGRWACAYDHDRGTLREAAENAAIKCDKARKKHNVFTKAKIFAINDEVVYYNDL</sequence>
<organism evidence="2 3">
    <name type="scientific">Tichowtungia aerotolerans</name>
    <dbReference type="NCBI Taxonomy" id="2697043"/>
    <lineage>
        <taxon>Bacteria</taxon>
        <taxon>Pseudomonadati</taxon>
        <taxon>Kiritimatiellota</taxon>
        <taxon>Tichowtungiia</taxon>
        <taxon>Tichowtungiales</taxon>
        <taxon>Tichowtungiaceae</taxon>
        <taxon>Tichowtungia</taxon>
    </lineage>
</organism>
<evidence type="ECO:0000313" key="2">
    <source>
        <dbReference type="EMBL" id="QHI69269.1"/>
    </source>
</evidence>
<dbReference type="EMBL" id="CP047593">
    <property type="protein sequence ID" value="QHI69269.1"/>
    <property type="molecule type" value="Genomic_DNA"/>
</dbReference>
<reference evidence="2 3" key="1">
    <citation type="submission" date="2020-01" db="EMBL/GenBank/DDBJ databases">
        <title>Ponticoccus aerotolerans gen. nov., sp. nov., an anaerobic bacterium and proposal of Ponticoccusceae fam. nov., Ponticoccusles ord. nov. and Ponticoccuse classis nov. in the phylum Kiritimatiellaeota.</title>
        <authorList>
            <person name="Zhou L.Y."/>
            <person name="Du Z.J."/>
        </authorList>
    </citation>
    <scope>NUCLEOTIDE SEQUENCE [LARGE SCALE GENOMIC DNA]</scope>
    <source>
        <strain evidence="2 3">S-5007</strain>
    </source>
</reference>
<evidence type="ECO:0000313" key="3">
    <source>
        <dbReference type="Proteomes" id="UP000464954"/>
    </source>
</evidence>
<evidence type="ECO:0000256" key="1">
    <source>
        <dbReference type="SAM" id="SignalP"/>
    </source>
</evidence>